<keyword evidence="9 12" id="KW-1133">Transmembrane helix</keyword>
<keyword evidence="4 12" id="KW-0812">Transmembrane</keyword>
<keyword evidence="8" id="KW-0862">Zinc</keyword>
<feature type="transmembrane region" description="Helical" evidence="12">
    <location>
        <begin position="259"/>
        <end position="277"/>
    </location>
</feature>
<feature type="transmembrane region" description="Helical" evidence="12">
    <location>
        <begin position="297"/>
        <end position="315"/>
    </location>
</feature>
<dbReference type="GO" id="GO:0071586">
    <property type="term" value="P:CAAX-box protein processing"/>
    <property type="evidence" value="ECO:0007669"/>
    <property type="project" value="InterPro"/>
</dbReference>
<proteinExistence type="predicted"/>
<evidence type="ECO:0000256" key="8">
    <source>
        <dbReference type="ARBA" id="ARBA00022833"/>
    </source>
</evidence>
<dbReference type="GO" id="GO:0004222">
    <property type="term" value="F:metalloendopeptidase activity"/>
    <property type="evidence" value="ECO:0007669"/>
    <property type="project" value="InterPro"/>
</dbReference>
<name>A0A381PS76_9ZZZZ</name>
<evidence type="ECO:0008006" key="16">
    <source>
        <dbReference type="Google" id="ProtNLM"/>
    </source>
</evidence>
<keyword evidence="3" id="KW-0645">Protease</keyword>
<gene>
    <name evidence="15" type="ORF">METZ01_LOCUS22750</name>
</gene>
<dbReference type="AlphaFoldDB" id="A0A381PS76"/>
<evidence type="ECO:0000256" key="5">
    <source>
        <dbReference type="ARBA" id="ARBA00022723"/>
    </source>
</evidence>
<feature type="transmembrane region" description="Helical" evidence="12">
    <location>
        <begin position="117"/>
        <end position="137"/>
    </location>
</feature>
<dbReference type="GO" id="GO:0046872">
    <property type="term" value="F:metal ion binding"/>
    <property type="evidence" value="ECO:0007669"/>
    <property type="project" value="UniProtKB-KW"/>
</dbReference>
<evidence type="ECO:0000256" key="6">
    <source>
        <dbReference type="ARBA" id="ARBA00022801"/>
    </source>
</evidence>
<evidence type="ECO:0000259" key="13">
    <source>
        <dbReference type="Pfam" id="PF01435"/>
    </source>
</evidence>
<dbReference type="InterPro" id="IPR001915">
    <property type="entry name" value="Peptidase_M48"/>
</dbReference>
<dbReference type="InterPro" id="IPR027057">
    <property type="entry name" value="CAXX_Prtase_1"/>
</dbReference>
<keyword evidence="6" id="KW-0378">Hydrolase</keyword>
<dbReference type="InterPro" id="IPR032456">
    <property type="entry name" value="Peptidase_M48_N"/>
</dbReference>
<evidence type="ECO:0000256" key="7">
    <source>
        <dbReference type="ARBA" id="ARBA00022824"/>
    </source>
</evidence>
<feature type="domain" description="CAAX prenyl protease 1 N-terminal" evidence="14">
    <location>
        <begin position="4"/>
        <end position="172"/>
    </location>
</feature>
<evidence type="ECO:0000256" key="9">
    <source>
        <dbReference type="ARBA" id="ARBA00022989"/>
    </source>
</evidence>
<evidence type="ECO:0000256" key="11">
    <source>
        <dbReference type="ARBA" id="ARBA00023136"/>
    </source>
</evidence>
<feature type="transmembrane region" description="Helical" evidence="12">
    <location>
        <begin position="143"/>
        <end position="166"/>
    </location>
</feature>
<dbReference type="FunFam" id="3.30.2010.10:FF:000002">
    <property type="entry name" value="CAAX prenyl protease"/>
    <property type="match status" value="1"/>
</dbReference>
<comment type="subcellular location">
    <subcellularLocation>
        <location evidence="2">Endoplasmic reticulum membrane</location>
        <topology evidence="2">Multi-pass membrane protein</topology>
    </subcellularLocation>
</comment>
<dbReference type="Gene3D" id="3.30.2010.10">
    <property type="entry name" value="Metalloproteases ('zincins'), catalytic domain"/>
    <property type="match status" value="1"/>
</dbReference>
<dbReference type="CDD" id="cd07343">
    <property type="entry name" value="M48A_Zmpste24p_like"/>
    <property type="match status" value="1"/>
</dbReference>
<keyword evidence="5" id="KW-0479">Metal-binding</keyword>
<keyword evidence="11 12" id="KW-0472">Membrane</keyword>
<comment type="cofactor">
    <cofactor evidence="1">
        <name>Zn(2+)</name>
        <dbReference type="ChEBI" id="CHEBI:29105"/>
    </cofactor>
</comment>
<dbReference type="Pfam" id="PF16491">
    <property type="entry name" value="Peptidase_M48_N"/>
    <property type="match status" value="1"/>
</dbReference>
<evidence type="ECO:0000256" key="10">
    <source>
        <dbReference type="ARBA" id="ARBA00023049"/>
    </source>
</evidence>
<evidence type="ECO:0000256" key="12">
    <source>
        <dbReference type="SAM" id="Phobius"/>
    </source>
</evidence>
<keyword evidence="10" id="KW-0482">Metalloprotease</keyword>
<evidence type="ECO:0000256" key="2">
    <source>
        <dbReference type="ARBA" id="ARBA00004477"/>
    </source>
</evidence>
<evidence type="ECO:0000313" key="15">
    <source>
        <dbReference type="EMBL" id="SUZ69896.1"/>
    </source>
</evidence>
<dbReference type="Pfam" id="PF01435">
    <property type="entry name" value="Peptidase_M48"/>
    <property type="match status" value="1"/>
</dbReference>
<evidence type="ECO:0000256" key="4">
    <source>
        <dbReference type="ARBA" id="ARBA00022692"/>
    </source>
</evidence>
<dbReference type="GO" id="GO:0005789">
    <property type="term" value="C:endoplasmic reticulum membrane"/>
    <property type="evidence" value="ECO:0007669"/>
    <property type="project" value="UniProtKB-SubCell"/>
</dbReference>
<protein>
    <recommendedName>
        <fullName evidence="16">Peptidase M48 domain-containing protein</fullName>
    </recommendedName>
</protein>
<dbReference type="EMBL" id="UINC01001074">
    <property type="protein sequence ID" value="SUZ69896.1"/>
    <property type="molecule type" value="Genomic_DNA"/>
</dbReference>
<sequence length="385" mass="42906">MSPEVPTEFLGVYEIDRYAKSQEYTHTRTRFGLVQESVRLAVLLAFWQLGGFGWLDRAVRAQGWGEIGSGLLFVGGLMAASGLIGLPFQLYSTFFIEERFGFNRTTMATFWSDRAKALMMSVVIGGLLLSAVLFFFAWAGEMAWLWCWAVTTVFMLATLFIGPTWIMPLFNKFSPLNEGVLQEAILGYTQSVAFPLDGIFVIDGSRRSSKANAFFTGFGRHKRIALYDTLIAHHTVDELVAVVAHEVGHYKRRHMFERLVLACARMGAMFWLLSFFLEQPALFAAFGVSEPSVYAGLVFFGLLFTPIDLVLSVAVHARSRQNEFEADEFAVQTTGNCEPLVSALKTLSVDTLSNLTPHSLTVALSYSHPPLLQRITAMRKVSVTS</sequence>
<feature type="domain" description="Peptidase M48" evidence="13">
    <location>
        <begin position="176"/>
        <end position="380"/>
    </location>
</feature>
<feature type="transmembrane region" description="Helical" evidence="12">
    <location>
        <begin position="67"/>
        <end position="96"/>
    </location>
</feature>
<evidence type="ECO:0000256" key="3">
    <source>
        <dbReference type="ARBA" id="ARBA00022670"/>
    </source>
</evidence>
<organism evidence="15">
    <name type="scientific">marine metagenome</name>
    <dbReference type="NCBI Taxonomy" id="408172"/>
    <lineage>
        <taxon>unclassified sequences</taxon>
        <taxon>metagenomes</taxon>
        <taxon>ecological metagenomes</taxon>
    </lineage>
</organism>
<accession>A0A381PS76</accession>
<evidence type="ECO:0000256" key="1">
    <source>
        <dbReference type="ARBA" id="ARBA00001947"/>
    </source>
</evidence>
<keyword evidence="7" id="KW-0256">Endoplasmic reticulum</keyword>
<reference evidence="15" key="1">
    <citation type="submission" date="2018-05" db="EMBL/GenBank/DDBJ databases">
        <authorList>
            <person name="Lanie J.A."/>
            <person name="Ng W.-L."/>
            <person name="Kazmierczak K.M."/>
            <person name="Andrzejewski T.M."/>
            <person name="Davidsen T.M."/>
            <person name="Wayne K.J."/>
            <person name="Tettelin H."/>
            <person name="Glass J.I."/>
            <person name="Rusch D."/>
            <person name="Podicherti R."/>
            <person name="Tsui H.-C.T."/>
            <person name="Winkler M.E."/>
        </authorList>
    </citation>
    <scope>NUCLEOTIDE SEQUENCE</scope>
</reference>
<dbReference type="PANTHER" id="PTHR10120">
    <property type="entry name" value="CAAX PRENYL PROTEASE 1"/>
    <property type="match status" value="1"/>
</dbReference>
<evidence type="ECO:0000259" key="14">
    <source>
        <dbReference type="Pfam" id="PF16491"/>
    </source>
</evidence>